<comment type="caution">
    <text evidence="2">The sequence shown here is derived from an EMBL/GenBank/DDBJ whole genome shotgun (WGS) entry which is preliminary data.</text>
</comment>
<evidence type="ECO:0000313" key="2">
    <source>
        <dbReference type="EMBL" id="KAJ4932415.1"/>
    </source>
</evidence>
<gene>
    <name evidence="2" type="ORF">JOQ06_010838</name>
</gene>
<evidence type="ECO:0000313" key="3">
    <source>
        <dbReference type="Proteomes" id="UP001219934"/>
    </source>
</evidence>
<feature type="non-terminal residue" evidence="2">
    <location>
        <position position="68"/>
    </location>
</feature>
<evidence type="ECO:0000256" key="1">
    <source>
        <dbReference type="SAM" id="MobiDB-lite"/>
    </source>
</evidence>
<keyword evidence="3" id="KW-1185">Reference proteome</keyword>
<name>A0AAD6AW14_9TELE</name>
<dbReference type="Proteomes" id="UP001219934">
    <property type="component" value="Unassembled WGS sequence"/>
</dbReference>
<dbReference type="AlphaFoldDB" id="A0AAD6AW14"/>
<reference evidence="2" key="1">
    <citation type="submission" date="2022-11" db="EMBL/GenBank/DDBJ databases">
        <title>Chromosome-level genome of Pogonophryne albipinna.</title>
        <authorList>
            <person name="Jo E."/>
        </authorList>
    </citation>
    <scope>NUCLEOTIDE SEQUENCE</scope>
    <source>
        <strain evidence="2">SGF0006</strain>
        <tissue evidence="2">Muscle</tissue>
    </source>
</reference>
<organism evidence="2 3">
    <name type="scientific">Pogonophryne albipinna</name>
    <dbReference type="NCBI Taxonomy" id="1090488"/>
    <lineage>
        <taxon>Eukaryota</taxon>
        <taxon>Metazoa</taxon>
        <taxon>Chordata</taxon>
        <taxon>Craniata</taxon>
        <taxon>Vertebrata</taxon>
        <taxon>Euteleostomi</taxon>
        <taxon>Actinopterygii</taxon>
        <taxon>Neopterygii</taxon>
        <taxon>Teleostei</taxon>
        <taxon>Neoteleostei</taxon>
        <taxon>Acanthomorphata</taxon>
        <taxon>Eupercaria</taxon>
        <taxon>Perciformes</taxon>
        <taxon>Notothenioidei</taxon>
        <taxon>Pogonophryne</taxon>
    </lineage>
</organism>
<dbReference type="EMBL" id="JAPTMU010000014">
    <property type="protein sequence ID" value="KAJ4932415.1"/>
    <property type="molecule type" value="Genomic_DNA"/>
</dbReference>
<protein>
    <submittedName>
        <fullName evidence="2">Uncharacterized protein</fullName>
    </submittedName>
</protein>
<feature type="non-terminal residue" evidence="2">
    <location>
        <position position="1"/>
    </location>
</feature>
<proteinExistence type="predicted"/>
<accession>A0AAD6AW14</accession>
<feature type="region of interest" description="Disordered" evidence="1">
    <location>
        <begin position="19"/>
        <end position="68"/>
    </location>
</feature>
<feature type="compositionally biased region" description="Polar residues" evidence="1">
    <location>
        <begin position="45"/>
        <end position="61"/>
    </location>
</feature>
<sequence>HPCVKVMNVSFLRVTSKVSASGANAASPLHSPGSYSKRTSRLEVYTSQYKTLSPRQCQTPSGVPGGSE</sequence>